<keyword evidence="3 6" id="KW-0812">Transmembrane</keyword>
<keyword evidence="4 6" id="KW-1133">Transmembrane helix</keyword>
<dbReference type="PANTHER" id="PTHR32309:SF31">
    <property type="entry name" value="CAPSULAR EXOPOLYSACCHARIDE FAMILY"/>
    <property type="match status" value="1"/>
</dbReference>
<proteinExistence type="predicted"/>
<organism evidence="8 9">
    <name type="scientific">Novosphingobium ginsenosidimutans</name>
    <dbReference type="NCBI Taxonomy" id="1176536"/>
    <lineage>
        <taxon>Bacteria</taxon>
        <taxon>Pseudomonadati</taxon>
        <taxon>Pseudomonadota</taxon>
        <taxon>Alphaproteobacteria</taxon>
        <taxon>Sphingomonadales</taxon>
        <taxon>Sphingomonadaceae</taxon>
        <taxon>Novosphingobium</taxon>
    </lineage>
</organism>
<dbReference type="AlphaFoldDB" id="A0A5B8S8I0"/>
<dbReference type="RefSeq" id="WP_147091299.1">
    <property type="nucleotide sequence ID" value="NZ_BAABJD010000002.1"/>
</dbReference>
<dbReference type="EMBL" id="CP042345">
    <property type="protein sequence ID" value="QEA17220.1"/>
    <property type="molecule type" value="Genomic_DNA"/>
</dbReference>
<evidence type="ECO:0000256" key="5">
    <source>
        <dbReference type="ARBA" id="ARBA00023136"/>
    </source>
</evidence>
<protein>
    <submittedName>
        <fullName evidence="8">Chain length determinant protein</fullName>
    </submittedName>
</protein>
<evidence type="ECO:0000259" key="7">
    <source>
        <dbReference type="Pfam" id="PF02706"/>
    </source>
</evidence>
<sequence length="441" mass="47909">MSFEQIFRLLWARRALILIATVLALFAATIAGMVLPPRYQAHARVMLNLVKPDPITGESISSQFARAYVRTQTELIRDYRIAGKVVDILGWASSPDLAEQYANRRSDDVRDFRRWMAQRVIDSTNAELIEGSNILDISYTAPSPQGASAVAEAIRRAYIEQAIAFRREDASRDAEWFRLQSAKIKEELAAAEQRKSAFERANGIVLDDQDIDQDQRRLTALAIAQPAQASGQAISVGANPAAAQIAQLDAAIGTAERTLGPNNPQLLDMKRQREALASTAGSAQVVSAGPSGPSVGAQYNAQLQKVLAQRGKTDEARRLSVEVAVLRDQFQKASMRVAELEQQSQSIESGLTLLGAATAPNKPSFPNWPLIIFGSLGLGLMLGVLAALIAELLARRVRCTADLRFGELPVLGEMAVPARSGGWKLLSFGRKPQTSEVMAHG</sequence>
<evidence type="ECO:0000313" key="8">
    <source>
        <dbReference type="EMBL" id="QEA17220.1"/>
    </source>
</evidence>
<feature type="domain" description="Polysaccharide chain length determinant N-terminal" evidence="7">
    <location>
        <begin position="3"/>
        <end position="87"/>
    </location>
</feature>
<evidence type="ECO:0000256" key="2">
    <source>
        <dbReference type="ARBA" id="ARBA00022475"/>
    </source>
</evidence>
<evidence type="ECO:0000256" key="1">
    <source>
        <dbReference type="ARBA" id="ARBA00004651"/>
    </source>
</evidence>
<evidence type="ECO:0000256" key="6">
    <source>
        <dbReference type="SAM" id="Phobius"/>
    </source>
</evidence>
<keyword evidence="2" id="KW-1003">Cell membrane</keyword>
<keyword evidence="5 6" id="KW-0472">Membrane</keyword>
<evidence type="ECO:0000313" key="9">
    <source>
        <dbReference type="Proteomes" id="UP000321172"/>
    </source>
</evidence>
<dbReference type="Proteomes" id="UP000321172">
    <property type="component" value="Chromosome"/>
</dbReference>
<gene>
    <name evidence="8" type="ORF">FRF71_14350</name>
</gene>
<dbReference type="InterPro" id="IPR003856">
    <property type="entry name" value="LPS_length_determ_N"/>
</dbReference>
<reference evidence="8 9" key="1">
    <citation type="journal article" date="2013" name="J. Microbiol. Biotechnol.">
        <title>Novosphingobium ginsenosidimutans sp. nov., with the ability to convert ginsenoside.</title>
        <authorList>
            <person name="Kim J.K."/>
            <person name="He D."/>
            <person name="Liu Q.M."/>
            <person name="Park H.Y."/>
            <person name="Jung M.S."/>
            <person name="Yoon M.H."/>
            <person name="Kim S.C."/>
            <person name="Im W.T."/>
        </authorList>
    </citation>
    <scope>NUCLEOTIDE SEQUENCE [LARGE SCALE GENOMIC DNA]</scope>
    <source>
        <strain evidence="8 9">FW-6</strain>
    </source>
</reference>
<evidence type="ECO:0000256" key="3">
    <source>
        <dbReference type="ARBA" id="ARBA00022692"/>
    </source>
</evidence>
<dbReference type="Pfam" id="PF02706">
    <property type="entry name" value="Wzz"/>
    <property type="match status" value="1"/>
</dbReference>
<feature type="transmembrane region" description="Helical" evidence="6">
    <location>
        <begin position="368"/>
        <end position="394"/>
    </location>
</feature>
<dbReference type="InterPro" id="IPR050445">
    <property type="entry name" value="Bact_polysacc_biosynth/exp"/>
</dbReference>
<keyword evidence="9" id="KW-1185">Reference proteome</keyword>
<dbReference type="OrthoDB" id="7504426at2"/>
<comment type="subcellular location">
    <subcellularLocation>
        <location evidence="1">Cell membrane</location>
        <topology evidence="1">Multi-pass membrane protein</topology>
    </subcellularLocation>
</comment>
<dbReference type="GO" id="GO:0005886">
    <property type="term" value="C:plasma membrane"/>
    <property type="evidence" value="ECO:0007669"/>
    <property type="project" value="UniProtKB-SubCell"/>
</dbReference>
<name>A0A5B8S8I0_9SPHN</name>
<dbReference type="PANTHER" id="PTHR32309">
    <property type="entry name" value="TYROSINE-PROTEIN KINASE"/>
    <property type="match status" value="1"/>
</dbReference>
<evidence type="ECO:0000256" key="4">
    <source>
        <dbReference type="ARBA" id="ARBA00022989"/>
    </source>
</evidence>
<dbReference type="KEGG" id="ngf:FRF71_14350"/>
<accession>A0A5B8S8I0</accession>